<dbReference type="InterPro" id="IPR016187">
    <property type="entry name" value="CTDL_fold"/>
</dbReference>
<dbReference type="CDD" id="cd00037">
    <property type="entry name" value="CLECT"/>
    <property type="match status" value="1"/>
</dbReference>
<dbReference type="Pfam" id="PF00059">
    <property type="entry name" value="Lectin_C"/>
    <property type="match status" value="1"/>
</dbReference>
<evidence type="ECO:0000256" key="1">
    <source>
        <dbReference type="ARBA" id="ARBA00023157"/>
    </source>
</evidence>
<name>B4MR38_DROWI</name>
<dbReference type="PANTHER" id="PTHR22991:SF44">
    <property type="entry name" value="C-TYPE LECTIN-RELATED"/>
    <property type="match status" value="1"/>
</dbReference>
<dbReference type="PhylomeDB" id="B4MR38"/>
<reference evidence="4 5" key="1">
    <citation type="journal article" date="2007" name="Nature">
        <title>Evolution of genes and genomes on the Drosophila phylogeny.</title>
        <authorList>
            <consortium name="Drosophila 12 Genomes Consortium"/>
            <person name="Clark A.G."/>
            <person name="Eisen M.B."/>
            <person name="Smith D.R."/>
            <person name="Bergman C.M."/>
            <person name="Oliver B."/>
            <person name="Markow T.A."/>
            <person name="Kaufman T.C."/>
            <person name="Kellis M."/>
            <person name="Gelbart W."/>
            <person name="Iyer V.N."/>
            <person name="Pollard D.A."/>
            <person name="Sackton T.B."/>
            <person name="Larracuente A.M."/>
            <person name="Singh N.D."/>
            <person name="Abad J.P."/>
            <person name="Abt D.N."/>
            <person name="Adryan B."/>
            <person name="Aguade M."/>
            <person name="Akashi H."/>
            <person name="Anderson W.W."/>
            <person name="Aquadro C.F."/>
            <person name="Ardell D.H."/>
            <person name="Arguello R."/>
            <person name="Artieri C.G."/>
            <person name="Barbash D.A."/>
            <person name="Barker D."/>
            <person name="Barsanti P."/>
            <person name="Batterham P."/>
            <person name="Batzoglou S."/>
            <person name="Begun D."/>
            <person name="Bhutkar A."/>
            <person name="Blanco E."/>
            <person name="Bosak S.A."/>
            <person name="Bradley R.K."/>
            <person name="Brand A.D."/>
            <person name="Brent M.R."/>
            <person name="Brooks A.N."/>
            <person name="Brown R.H."/>
            <person name="Butlin R.K."/>
            <person name="Caggese C."/>
            <person name="Calvi B.R."/>
            <person name="Bernardo de Carvalho A."/>
            <person name="Caspi A."/>
            <person name="Castrezana S."/>
            <person name="Celniker S.E."/>
            <person name="Chang J.L."/>
            <person name="Chapple C."/>
            <person name="Chatterji S."/>
            <person name="Chinwalla A."/>
            <person name="Civetta A."/>
            <person name="Clifton S.W."/>
            <person name="Comeron J.M."/>
            <person name="Costello J.C."/>
            <person name="Coyne J.A."/>
            <person name="Daub J."/>
            <person name="David R.G."/>
            <person name="Delcher A.L."/>
            <person name="Delehaunty K."/>
            <person name="Do C.B."/>
            <person name="Ebling H."/>
            <person name="Edwards K."/>
            <person name="Eickbush T."/>
            <person name="Evans J.D."/>
            <person name="Filipski A."/>
            <person name="Findeiss S."/>
            <person name="Freyhult E."/>
            <person name="Fulton L."/>
            <person name="Fulton R."/>
            <person name="Garcia A.C."/>
            <person name="Gardiner A."/>
            <person name="Garfield D.A."/>
            <person name="Garvin B.E."/>
            <person name="Gibson G."/>
            <person name="Gilbert D."/>
            <person name="Gnerre S."/>
            <person name="Godfrey J."/>
            <person name="Good R."/>
            <person name="Gotea V."/>
            <person name="Gravely B."/>
            <person name="Greenberg A.J."/>
            <person name="Griffiths-Jones S."/>
            <person name="Gross S."/>
            <person name="Guigo R."/>
            <person name="Gustafson E.A."/>
            <person name="Haerty W."/>
            <person name="Hahn M.W."/>
            <person name="Halligan D.L."/>
            <person name="Halpern A.L."/>
            <person name="Halter G.M."/>
            <person name="Han M.V."/>
            <person name="Heger A."/>
            <person name="Hillier L."/>
            <person name="Hinrichs A.S."/>
            <person name="Holmes I."/>
            <person name="Hoskins R.A."/>
            <person name="Hubisz M.J."/>
            <person name="Hultmark D."/>
            <person name="Huntley M.A."/>
            <person name="Jaffe D.B."/>
            <person name="Jagadeeshan S."/>
            <person name="Jeck W.R."/>
            <person name="Johnson J."/>
            <person name="Jones C.D."/>
            <person name="Jordan W.C."/>
            <person name="Karpen G.H."/>
            <person name="Kataoka E."/>
            <person name="Keightley P.D."/>
            <person name="Kheradpour P."/>
            <person name="Kirkness E.F."/>
            <person name="Koerich L.B."/>
            <person name="Kristiansen K."/>
            <person name="Kudrna D."/>
            <person name="Kulathinal R.J."/>
            <person name="Kumar S."/>
            <person name="Kwok R."/>
            <person name="Lander E."/>
            <person name="Langley C.H."/>
            <person name="Lapoint R."/>
            <person name="Lazzaro B.P."/>
            <person name="Lee S.J."/>
            <person name="Levesque L."/>
            <person name="Li R."/>
            <person name="Lin C.F."/>
            <person name="Lin M.F."/>
            <person name="Lindblad-Toh K."/>
            <person name="Llopart A."/>
            <person name="Long M."/>
            <person name="Low L."/>
            <person name="Lozovsky E."/>
            <person name="Lu J."/>
            <person name="Luo M."/>
            <person name="Machado C.A."/>
            <person name="Makalowski W."/>
            <person name="Marzo M."/>
            <person name="Matsuda M."/>
            <person name="Matzkin L."/>
            <person name="McAllister B."/>
            <person name="McBride C.S."/>
            <person name="McKernan B."/>
            <person name="McKernan K."/>
            <person name="Mendez-Lago M."/>
            <person name="Minx P."/>
            <person name="Mollenhauer M.U."/>
            <person name="Montooth K."/>
            <person name="Mount S.M."/>
            <person name="Mu X."/>
            <person name="Myers E."/>
            <person name="Negre B."/>
            <person name="Newfeld S."/>
            <person name="Nielsen R."/>
            <person name="Noor M.A."/>
            <person name="O'Grady P."/>
            <person name="Pachter L."/>
            <person name="Papaceit M."/>
            <person name="Parisi M.J."/>
            <person name="Parisi M."/>
            <person name="Parts L."/>
            <person name="Pedersen J.S."/>
            <person name="Pesole G."/>
            <person name="Phillippy A.M."/>
            <person name="Ponting C.P."/>
            <person name="Pop M."/>
            <person name="Porcelli D."/>
            <person name="Powell J.R."/>
            <person name="Prohaska S."/>
            <person name="Pruitt K."/>
            <person name="Puig M."/>
            <person name="Quesneville H."/>
            <person name="Ram K.R."/>
            <person name="Rand D."/>
            <person name="Rasmussen M.D."/>
            <person name="Reed L.K."/>
            <person name="Reenan R."/>
            <person name="Reily A."/>
            <person name="Remington K.A."/>
            <person name="Rieger T.T."/>
            <person name="Ritchie M.G."/>
            <person name="Robin C."/>
            <person name="Rogers Y.H."/>
            <person name="Rohde C."/>
            <person name="Rozas J."/>
            <person name="Rubenfield M.J."/>
            <person name="Ruiz A."/>
            <person name="Russo S."/>
            <person name="Salzberg S.L."/>
            <person name="Sanchez-Gracia A."/>
            <person name="Saranga D.J."/>
            <person name="Sato H."/>
            <person name="Schaeffer S.W."/>
            <person name="Schatz M.C."/>
            <person name="Schlenke T."/>
            <person name="Schwartz R."/>
            <person name="Segarra C."/>
            <person name="Singh R.S."/>
            <person name="Sirot L."/>
            <person name="Sirota M."/>
            <person name="Sisneros N.B."/>
            <person name="Smith C.D."/>
            <person name="Smith T.F."/>
            <person name="Spieth J."/>
            <person name="Stage D.E."/>
            <person name="Stark A."/>
            <person name="Stephan W."/>
            <person name="Strausberg R.L."/>
            <person name="Strempel S."/>
            <person name="Sturgill D."/>
            <person name="Sutton G."/>
            <person name="Sutton G.G."/>
            <person name="Tao W."/>
            <person name="Teichmann S."/>
            <person name="Tobari Y.N."/>
            <person name="Tomimura Y."/>
            <person name="Tsolas J.M."/>
            <person name="Valente V.L."/>
            <person name="Venter E."/>
            <person name="Venter J.C."/>
            <person name="Vicario S."/>
            <person name="Vieira F.G."/>
            <person name="Vilella A.J."/>
            <person name="Villasante A."/>
            <person name="Walenz B."/>
            <person name="Wang J."/>
            <person name="Wasserman M."/>
            <person name="Watts T."/>
            <person name="Wilson D."/>
            <person name="Wilson R.K."/>
            <person name="Wing R.A."/>
            <person name="Wolfner M.F."/>
            <person name="Wong A."/>
            <person name="Wong G.K."/>
            <person name="Wu C.I."/>
            <person name="Wu G."/>
            <person name="Yamamoto D."/>
            <person name="Yang H.P."/>
            <person name="Yang S.P."/>
            <person name="Yorke J.A."/>
            <person name="Yoshida K."/>
            <person name="Zdobnov E."/>
            <person name="Zhang P."/>
            <person name="Zhang Y."/>
            <person name="Zimin A.V."/>
            <person name="Baldwin J."/>
            <person name="Abdouelleil A."/>
            <person name="Abdulkadir J."/>
            <person name="Abebe A."/>
            <person name="Abera B."/>
            <person name="Abreu J."/>
            <person name="Acer S.C."/>
            <person name="Aftuck L."/>
            <person name="Alexander A."/>
            <person name="An P."/>
            <person name="Anderson E."/>
            <person name="Anderson S."/>
            <person name="Arachi H."/>
            <person name="Azer M."/>
            <person name="Bachantsang P."/>
            <person name="Barry A."/>
            <person name="Bayul T."/>
            <person name="Berlin A."/>
            <person name="Bessette D."/>
            <person name="Bloom T."/>
            <person name="Blye J."/>
            <person name="Boguslavskiy L."/>
            <person name="Bonnet C."/>
            <person name="Boukhgalter B."/>
            <person name="Bourzgui I."/>
            <person name="Brown A."/>
            <person name="Cahill P."/>
            <person name="Channer S."/>
            <person name="Cheshatsang Y."/>
            <person name="Chuda L."/>
            <person name="Citroen M."/>
            <person name="Collymore A."/>
            <person name="Cooke P."/>
            <person name="Costello M."/>
            <person name="D'Aco K."/>
            <person name="Daza R."/>
            <person name="De Haan G."/>
            <person name="DeGray S."/>
            <person name="DeMaso C."/>
            <person name="Dhargay N."/>
            <person name="Dooley K."/>
            <person name="Dooley E."/>
            <person name="Doricent M."/>
            <person name="Dorje P."/>
            <person name="Dorjee K."/>
            <person name="Dupes A."/>
            <person name="Elong R."/>
            <person name="Falk J."/>
            <person name="Farina A."/>
            <person name="Faro S."/>
            <person name="Ferguson D."/>
            <person name="Fisher S."/>
            <person name="Foley C.D."/>
            <person name="Franke A."/>
            <person name="Friedrich D."/>
            <person name="Gadbois L."/>
            <person name="Gearin G."/>
            <person name="Gearin C.R."/>
            <person name="Giannoukos G."/>
            <person name="Goode T."/>
            <person name="Graham J."/>
            <person name="Grandbois E."/>
            <person name="Grewal S."/>
            <person name="Gyaltsen K."/>
            <person name="Hafez N."/>
            <person name="Hagos B."/>
            <person name="Hall J."/>
            <person name="Henson C."/>
            <person name="Hollinger A."/>
            <person name="Honan T."/>
            <person name="Huard M.D."/>
            <person name="Hughes L."/>
            <person name="Hurhula B."/>
            <person name="Husby M.E."/>
            <person name="Kamat A."/>
            <person name="Kanga B."/>
            <person name="Kashin S."/>
            <person name="Khazanovich D."/>
            <person name="Kisner P."/>
            <person name="Lance K."/>
            <person name="Lara M."/>
            <person name="Lee W."/>
            <person name="Lennon N."/>
            <person name="Letendre F."/>
            <person name="LeVine R."/>
            <person name="Lipovsky A."/>
            <person name="Liu X."/>
            <person name="Liu J."/>
            <person name="Liu S."/>
            <person name="Lokyitsang T."/>
            <person name="Lokyitsang Y."/>
            <person name="Lubonja R."/>
            <person name="Lui A."/>
            <person name="MacDonald P."/>
            <person name="Magnisalis V."/>
            <person name="Maru K."/>
            <person name="Matthews C."/>
            <person name="McCusker W."/>
            <person name="McDonough S."/>
            <person name="Mehta T."/>
            <person name="Meldrim J."/>
            <person name="Meneus L."/>
            <person name="Mihai O."/>
            <person name="Mihalev A."/>
            <person name="Mihova T."/>
            <person name="Mittelman R."/>
            <person name="Mlenga V."/>
            <person name="Montmayeur A."/>
            <person name="Mulrain L."/>
            <person name="Navidi A."/>
            <person name="Naylor J."/>
            <person name="Negash T."/>
            <person name="Nguyen T."/>
            <person name="Nguyen N."/>
            <person name="Nicol R."/>
            <person name="Norbu C."/>
            <person name="Norbu N."/>
            <person name="Novod N."/>
            <person name="O'Neill B."/>
            <person name="Osman S."/>
            <person name="Markiewicz E."/>
            <person name="Oyono O.L."/>
            <person name="Patti C."/>
            <person name="Phunkhang P."/>
            <person name="Pierre F."/>
            <person name="Priest M."/>
            <person name="Raghuraman S."/>
            <person name="Rege F."/>
            <person name="Reyes R."/>
            <person name="Rise C."/>
            <person name="Rogov P."/>
            <person name="Ross K."/>
            <person name="Ryan E."/>
            <person name="Settipalli S."/>
            <person name="Shea T."/>
            <person name="Sherpa N."/>
            <person name="Shi L."/>
            <person name="Shih D."/>
            <person name="Sparrow T."/>
            <person name="Spaulding J."/>
            <person name="Stalker J."/>
            <person name="Stange-Thomann N."/>
            <person name="Stavropoulos S."/>
            <person name="Stone C."/>
            <person name="Strader C."/>
            <person name="Tesfaye S."/>
            <person name="Thomson T."/>
            <person name="Thoulutsang Y."/>
            <person name="Thoulutsang D."/>
            <person name="Topham K."/>
            <person name="Topping I."/>
            <person name="Tsamla T."/>
            <person name="Vassiliev H."/>
            <person name="Vo A."/>
            <person name="Wangchuk T."/>
            <person name="Wangdi T."/>
            <person name="Weiand M."/>
            <person name="Wilkinson J."/>
            <person name="Wilson A."/>
            <person name="Yadav S."/>
            <person name="Young G."/>
            <person name="Yu Q."/>
            <person name="Zembek L."/>
            <person name="Zhong D."/>
            <person name="Zimmer A."/>
            <person name="Zwirko Z."/>
            <person name="Jaffe D.B."/>
            <person name="Alvarez P."/>
            <person name="Brockman W."/>
            <person name="Butler J."/>
            <person name="Chin C."/>
            <person name="Gnerre S."/>
            <person name="Grabherr M."/>
            <person name="Kleber M."/>
            <person name="Mauceli E."/>
            <person name="MacCallum I."/>
        </authorList>
    </citation>
    <scope>NUCLEOTIDE SEQUENCE [LARGE SCALE GENOMIC DNA]</scope>
    <source>
        <strain evidence="5">Tucson 14030-0811.24</strain>
    </source>
</reference>
<dbReference type="SMART" id="SM00034">
    <property type="entry name" value="CLECT"/>
    <property type="match status" value="1"/>
</dbReference>
<feature type="signal peptide" evidence="2">
    <location>
        <begin position="1"/>
        <end position="16"/>
    </location>
</feature>
<dbReference type="HOGENOM" id="CLU_049894_10_0_1"/>
<dbReference type="PANTHER" id="PTHR22991">
    <property type="entry name" value="PROTEIN CBG13490"/>
    <property type="match status" value="1"/>
</dbReference>
<feature type="domain" description="C-type lectin" evidence="3">
    <location>
        <begin position="44"/>
        <end position="162"/>
    </location>
</feature>
<dbReference type="FunCoup" id="B4MR38">
    <property type="interactions" value="3"/>
</dbReference>
<dbReference type="OrthoDB" id="7357196at2759"/>
<organism evidence="5">
    <name type="scientific">Drosophila willistoni</name>
    <name type="common">Fruit fly</name>
    <dbReference type="NCBI Taxonomy" id="7260"/>
    <lineage>
        <taxon>Eukaryota</taxon>
        <taxon>Metazoa</taxon>
        <taxon>Ecdysozoa</taxon>
        <taxon>Arthropoda</taxon>
        <taxon>Hexapoda</taxon>
        <taxon>Insecta</taxon>
        <taxon>Pterygota</taxon>
        <taxon>Neoptera</taxon>
        <taxon>Endopterygota</taxon>
        <taxon>Diptera</taxon>
        <taxon>Brachycera</taxon>
        <taxon>Muscomorpha</taxon>
        <taxon>Ephydroidea</taxon>
        <taxon>Drosophilidae</taxon>
        <taxon>Drosophila</taxon>
        <taxon>Sophophora</taxon>
    </lineage>
</organism>
<keyword evidence="5" id="KW-1185">Reference proteome</keyword>
<dbReference type="PROSITE" id="PS50041">
    <property type="entry name" value="C_TYPE_LECTIN_2"/>
    <property type="match status" value="1"/>
</dbReference>
<dbReference type="InterPro" id="IPR050976">
    <property type="entry name" value="Snaclec"/>
</dbReference>
<keyword evidence="1" id="KW-1015">Disulfide bond</keyword>
<proteinExistence type="predicted"/>
<dbReference type="InParanoid" id="B4MR38"/>
<dbReference type="Gene3D" id="3.10.100.10">
    <property type="entry name" value="Mannose-Binding Protein A, subunit A"/>
    <property type="match status" value="1"/>
</dbReference>
<dbReference type="OMA" id="LANRCIR"/>
<dbReference type="EMBL" id="CH963849">
    <property type="protein sequence ID" value="EDW74577.1"/>
    <property type="molecule type" value="Genomic_DNA"/>
</dbReference>
<evidence type="ECO:0000256" key="2">
    <source>
        <dbReference type="SAM" id="SignalP"/>
    </source>
</evidence>
<gene>
    <name evidence="4" type="primary">Dwil\GK21332</name>
    <name evidence="4" type="ORF">Dwil_GK21332</name>
</gene>
<dbReference type="SUPFAM" id="SSF56436">
    <property type="entry name" value="C-type lectin-like"/>
    <property type="match status" value="1"/>
</dbReference>
<dbReference type="SMR" id="B4MR38"/>
<dbReference type="InterPro" id="IPR016186">
    <property type="entry name" value="C-type_lectin-like/link_sf"/>
</dbReference>
<protein>
    <submittedName>
        <fullName evidence="4">GK21332</fullName>
    </submittedName>
</protein>
<accession>B4MR38</accession>
<dbReference type="Proteomes" id="UP000007798">
    <property type="component" value="Unassembled WGS sequence"/>
</dbReference>
<dbReference type="InterPro" id="IPR001304">
    <property type="entry name" value="C-type_lectin-like"/>
</dbReference>
<sequence>MKVLLLAVISLLAVSAEIPTTEGPSDPSPSDISYSPFSVYDSRYALGTFAKLNYFQAQITCASNGYTLASINSEADQQRIRNFFYTRGHSQLHLLNEPIWTSGTNLANLNNWVWLSTGRIFTFRNFESGSPSSSYQRCLGVNGITSLWVAEDCSAQRYFLCERRCADGFDIYN</sequence>
<evidence type="ECO:0000313" key="5">
    <source>
        <dbReference type="Proteomes" id="UP000007798"/>
    </source>
</evidence>
<dbReference type="KEGG" id="dwi:6640056"/>
<evidence type="ECO:0000313" key="4">
    <source>
        <dbReference type="EMBL" id="EDW74577.1"/>
    </source>
</evidence>
<evidence type="ECO:0000259" key="3">
    <source>
        <dbReference type="PROSITE" id="PS50041"/>
    </source>
</evidence>
<dbReference type="AlphaFoldDB" id="B4MR38"/>
<keyword evidence="2" id="KW-0732">Signal</keyword>
<dbReference type="eggNOG" id="KOG4297">
    <property type="taxonomic scope" value="Eukaryota"/>
</dbReference>
<feature type="chain" id="PRO_5002818425" evidence="2">
    <location>
        <begin position="17"/>
        <end position="173"/>
    </location>
</feature>